<evidence type="ECO:0000313" key="5">
    <source>
        <dbReference type="Proteomes" id="UP000015423"/>
    </source>
</evidence>
<organism evidence="4 5">
    <name type="scientific">Streptomyces collinus (strain DSM 40733 / Tue 365)</name>
    <dbReference type="NCBI Taxonomy" id="1214242"/>
    <lineage>
        <taxon>Bacteria</taxon>
        <taxon>Bacillati</taxon>
        <taxon>Actinomycetota</taxon>
        <taxon>Actinomycetes</taxon>
        <taxon>Kitasatosporales</taxon>
        <taxon>Streptomycetaceae</taxon>
        <taxon>Streptomyces</taxon>
    </lineage>
</organism>
<dbReference type="STRING" id="1214242.B446_17740"/>
<dbReference type="InterPro" id="IPR005561">
    <property type="entry name" value="ANTAR"/>
</dbReference>
<evidence type="ECO:0000259" key="3">
    <source>
        <dbReference type="PROSITE" id="PS50921"/>
    </source>
</evidence>
<dbReference type="InterPro" id="IPR003018">
    <property type="entry name" value="GAF"/>
</dbReference>
<dbReference type="HOGENOM" id="CLU_074354_3_1_11"/>
<dbReference type="Pfam" id="PF13185">
    <property type="entry name" value="GAF_2"/>
    <property type="match status" value="1"/>
</dbReference>
<evidence type="ECO:0000313" key="4">
    <source>
        <dbReference type="EMBL" id="AGS70364.1"/>
    </source>
</evidence>
<accession>S5V5F5</accession>
<dbReference type="GO" id="GO:0003723">
    <property type="term" value="F:RNA binding"/>
    <property type="evidence" value="ECO:0007669"/>
    <property type="project" value="InterPro"/>
</dbReference>
<gene>
    <name evidence="4" type="ORF">B446_17740</name>
</gene>
<name>S5V5F5_STRC3</name>
<keyword evidence="2" id="KW-0804">Transcription</keyword>
<feature type="domain" description="ANTAR" evidence="3">
    <location>
        <begin position="168"/>
        <end position="229"/>
    </location>
</feature>
<dbReference type="PATRIC" id="fig|1214242.5.peg.3637"/>
<dbReference type="RefSeq" id="WP_020940829.1">
    <property type="nucleotide sequence ID" value="NC_021985.1"/>
</dbReference>
<reference evidence="5" key="1">
    <citation type="submission" date="2012-10" db="EMBL/GenBank/DDBJ databases">
        <title>The complete genome sequence of Streptomyces collinus Tu 365.</title>
        <authorList>
            <person name="Ruckert C."/>
            <person name="Szczepanowski R."/>
            <person name="Goesmann A."/>
            <person name="Pross E.K."/>
            <person name="Musiol E.M."/>
            <person name="Blin K."/>
            <person name="Wohlleben W."/>
            <person name="Puhler A."/>
            <person name="Weber T."/>
            <person name="Kalinowski J."/>
        </authorList>
    </citation>
    <scope>NUCLEOTIDE SEQUENCE [LARGE SCALE GENOMIC DNA]</scope>
    <source>
        <strain evidence="5">DSM 40733 / Tue 365</strain>
    </source>
</reference>
<dbReference type="Proteomes" id="UP000015423">
    <property type="component" value="Chromosome"/>
</dbReference>
<dbReference type="PIRSF" id="PIRSF036625">
    <property type="entry name" value="GAF_ANTAR"/>
    <property type="match status" value="1"/>
</dbReference>
<evidence type="ECO:0000256" key="2">
    <source>
        <dbReference type="ARBA" id="ARBA00023163"/>
    </source>
</evidence>
<dbReference type="AlphaFoldDB" id="S5V5F5"/>
<dbReference type="KEGG" id="sci:B446_17740"/>
<proteinExistence type="predicted"/>
<evidence type="ECO:0000256" key="1">
    <source>
        <dbReference type="ARBA" id="ARBA00023015"/>
    </source>
</evidence>
<keyword evidence="1" id="KW-0805">Transcription regulation</keyword>
<reference evidence="4 5" key="2">
    <citation type="journal article" date="2013" name="J. Biotechnol.">
        <title>Complete genome sequence of the kirromycin producer Streptomyces collinus Tu 365 consisting of a linear chromosome and two linear plasmids.</title>
        <authorList>
            <person name="Ruckert C."/>
            <person name="Szczepanowski R."/>
            <person name="Albersmeier A."/>
            <person name="Goesmann A."/>
            <person name="Iftime D."/>
            <person name="Musiol E.M."/>
            <person name="Blin K."/>
            <person name="Wohlleben W."/>
            <person name="Puhler A."/>
            <person name="Kalinowski J."/>
            <person name="Weber T."/>
        </authorList>
    </citation>
    <scope>NUCLEOTIDE SEQUENCE [LARGE SCALE GENOMIC DNA]</scope>
    <source>
        <strain evidence="5">DSM 40733 / Tue 365</strain>
    </source>
</reference>
<dbReference type="Gene3D" id="1.10.10.10">
    <property type="entry name" value="Winged helix-like DNA-binding domain superfamily/Winged helix DNA-binding domain"/>
    <property type="match status" value="1"/>
</dbReference>
<dbReference type="InterPro" id="IPR012074">
    <property type="entry name" value="GAF_ANTAR"/>
</dbReference>
<sequence length="250" mass="26420">MSREQQLAEAVVGLADPFADDVDPVVLADRLARACVDIAGADAVGVMVASARGDLRTLAVTDERAAFMELFQLQTDEGPCLDCYREGRRVDARDMSACSDRWPQVAPFALRSGFGSVHAVPLRVHRQTVGAVNMLIRKPGGLPPLDLELAQTLADVTAVSLVTWSADRVRPADVSGRVQAALAAKATVDMASGMIAEVGGLSLPEARAALRAHAGGHRGRLLDTAQALVRRTLSPRDVLTADADAPPARD</sequence>
<protein>
    <recommendedName>
        <fullName evidence="3">ANTAR domain-containing protein</fullName>
    </recommendedName>
</protein>
<dbReference type="InterPro" id="IPR036388">
    <property type="entry name" value="WH-like_DNA-bd_sf"/>
</dbReference>
<dbReference type="eggNOG" id="COG2203">
    <property type="taxonomic scope" value="Bacteria"/>
</dbReference>
<dbReference type="Gene3D" id="3.30.450.40">
    <property type="match status" value="1"/>
</dbReference>
<dbReference type="InterPro" id="IPR029016">
    <property type="entry name" value="GAF-like_dom_sf"/>
</dbReference>
<dbReference type="SUPFAM" id="SSF55781">
    <property type="entry name" value="GAF domain-like"/>
    <property type="match status" value="1"/>
</dbReference>
<dbReference type="Pfam" id="PF03861">
    <property type="entry name" value="ANTAR"/>
    <property type="match status" value="1"/>
</dbReference>
<keyword evidence="5" id="KW-1185">Reference proteome</keyword>
<dbReference type="EMBL" id="CP006259">
    <property type="protein sequence ID" value="AGS70364.1"/>
    <property type="molecule type" value="Genomic_DNA"/>
</dbReference>
<dbReference type="PROSITE" id="PS50921">
    <property type="entry name" value="ANTAR"/>
    <property type="match status" value="1"/>
</dbReference>